<accession>A0A498LNR2</accession>
<feature type="compositionally biased region" description="Basic and acidic residues" evidence="1">
    <location>
        <begin position="344"/>
        <end position="358"/>
    </location>
</feature>
<evidence type="ECO:0000313" key="3">
    <source>
        <dbReference type="Proteomes" id="UP000290572"/>
    </source>
</evidence>
<dbReference type="STRING" id="84645.A0A498LNR2"/>
<comment type="caution">
    <text evidence="2">The sequence shown here is derived from an EMBL/GenBank/DDBJ whole genome shotgun (WGS) entry which is preliminary data.</text>
</comment>
<feature type="region of interest" description="Disordered" evidence="1">
    <location>
        <begin position="21"/>
        <end position="63"/>
    </location>
</feature>
<feature type="region of interest" description="Disordered" evidence="1">
    <location>
        <begin position="331"/>
        <end position="367"/>
    </location>
</feature>
<gene>
    <name evidence="2" type="ORF">ROHU_031500</name>
</gene>
<dbReference type="GO" id="GO:0016740">
    <property type="term" value="F:transferase activity"/>
    <property type="evidence" value="ECO:0007669"/>
    <property type="project" value="UniProtKB-KW"/>
</dbReference>
<dbReference type="Proteomes" id="UP000290572">
    <property type="component" value="Unassembled WGS sequence"/>
</dbReference>
<dbReference type="AlphaFoldDB" id="A0A498LNR2"/>
<name>A0A498LNR2_LABRO</name>
<sequence>MELLVLKCKTPQRRAPIMAPAAESRDCGSRSRARHTFTAAPDTTRPTQTRGRKRLKMKTAGEVKEERAAQRRDAVKHLHTCSSCSTEDGPSSAAVAELVQMFELLKDTFMDSTVWPLARPKSVQMLNPGVSHSWRRAQGLIMSLTLSGSRSGRGAREDPAGLLRGGEASGCLEEEEDACKEAQVARICISFVPQRVFKGLYKVSPKRLFVRVRSVEERRVSVSPAELLVSLPASLSLPMSLCCSLSADRQICILLKAQEQNKKVVVAGCVPQAQPRMDYLKELSIIGVSAPRRVTFADVFKRRSALRHADDRSLRPSVLRAETESINTSDAAPAVFTAADEADPDRGFVKGRIDRQRGDGALGSSIS</sequence>
<keyword evidence="3" id="KW-1185">Reference proteome</keyword>
<reference evidence="2 3" key="1">
    <citation type="submission" date="2018-03" db="EMBL/GenBank/DDBJ databases">
        <title>Draft genome sequence of Rohu Carp (Labeo rohita).</title>
        <authorList>
            <person name="Das P."/>
            <person name="Kushwaha B."/>
            <person name="Joshi C.G."/>
            <person name="Kumar D."/>
            <person name="Nagpure N.S."/>
            <person name="Sahoo L."/>
            <person name="Das S.P."/>
            <person name="Bit A."/>
            <person name="Patnaik S."/>
            <person name="Meher P.K."/>
            <person name="Jayasankar P."/>
            <person name="Koringa P.G."/>
            <person name="Patel N.V."/>
            <person name="Hinsu A.T."/>
            <person name="Kumar R."/>
            <person name="Pandey M."/>
            <person name="Agarwal S."/>
            <person name="Srivastava S."/>
            <person name="Singh M."/>
            <person name="Iquebal M.A."/>
            <person name="Jaiswal S."/>
            <person name="Angadi U.B."/>
            <person name="Kumar N."/>
            <person name="Raza M."/>
            <person name="Shah T.M."/>
            <person name="Rai A."/>
            <person name="Jena J.K."/>
        </authorList>
    </citation>
    <scope>NUCLEOTIDE SEQUENCE [LARGE SCALE GENOMIC DNA]</scope>
    <source>
        <strain evidence="2">DASCIFA01</strain>
        <tissue evidence="2">Testis</tissue>
    </source>
</reference>
<proteinExistence type="predicted"/>
<keyword evidence="2" id="KW-0808">Transferase</keyword>
<dbReference type="EMBL" id="QBIY01013288">
    <property type="protein sequence ID" value="RXN09263.1"/>
    <property type="molecule type" value="Genomic_DNA"/>
</dbReference>
<organism evidence="2 3">
    <name type="scientific">Labeo rohita</name>
    <name type="common">Indian major carp</name>
    <name type="synonym">Cyprinus rohita</name>
    <dbReference type="NCBI Taxonomy" id="84645"/>
    <lineage>
        <taxon>Eukaryota</taxon>
        <taxon>Metazoa</taxon>
        <taxon>Chordata</taxon>
        <taxon>Craniata</taxon>
        <taxon>Vertebrata</taxon>
        <taxon>Euteleostomi</taxon>
        <taxon>Actinopterygii</taxon>
        <taxon>Neopterygii</taxon>
        <taxon>Teleostei</taxon>
        <taxon>Ostariophysi</taxon>
        <taxon>Cypriniformes</taxon>
        <taxon>Cyprinidae</taxon>
        <taxon>Labeoninae</taxon>
        <taxon>Labeonini</taxon>
        <taxon>Labeo</taxon>
    </lineage>
</organism>
<evidence type="ECO:0000313" key="2">
    <source>
        <dbReference type="EMBL" id="RXN09263.1"/>
    </source>
</evidence>
<protein>
    <submittedName>
        <fullName evidence="2">Threonylcarbamoyladenosine tRNA methylthiotransferase</fullName>
    </submittedName>
</protein>
<evidence type="ECO:0000256" key="1">
    <source>
        <dbReference type="SAM" id="MobiDB-lite"/>
    </source>
</evidence>